<evidence type="ECO:0000259" key="1">
    <source>
        <dbReference type="PROSITE" id="PS50943"/>
    </source>
</evidence>
<proteinExistence type="predicted"/>
<protein>
    <submittedName>
        <fullName evidence="2">Helix-turn-helix transcriptional regulator</fullName>
    </submittedName>
</protein>
<dbReference type="SUPFAM" id="SSF47413">
    <property type="entry name" value="lambda repressor-like DNA-binding domains"/>
    <property type="match status" value="1"/>
</dbReference>
<comment type="caution">
    <text evidence="2">The sequence shown here is derived from an EMBL/GenBank/DDBJ whole genome shotgun (WGS) entry which is preliminary data.</text>
</comment>
<dbReference type="CDD" id="cd00093">
    <property type="entry name" value="HTH_XRE"/>
    <property type="match status" value="1"/>
</dbReference>
<evidence type="ECO:0000313" key="2">
    <source>
        <dbReference type="EMBL" id="MDT0409894.1"/>
    </source>
</evidence>
<gene>
    <name evidence="2" type="ORF">RM698_12635</name>
</gene>
<dbReference type="InterPro" id="IPR010982">
    <property type="entry name" value="Lambda_DNA-bd_dom_sf"/>
</dbReference>
<name>A0ABU2R1C2_9ACTN</name>
<accession>A0ABU2R1C2</accession>
<reference evidence="3" key="1">
    <citation type="submission" date="2023-07" db="EMBL/GenBank/DDBJ databases">
        <title>30 novel species of actinomycetes from the DSMZ collection.</title>
        <authorList>
            <person name="Nouioui I."/>
        </authorList>
    </citation>
    <scope>NUCLEOTIDE SEQUENCE [LARGE SCALE GENOMIC DNA]</scope>
    <source>
        <strain evidence="3">DSM 41979</strain>
    </source>
</reference>
<keyword evidence="3" id="KW-1185">Reference proteome</keyword>
<evidence type="ECO:0000313" key="3">
    <source>
        <dbReference type="Proteomes" id="UP001183610"/>
    </source>
</evidence>
<dbReference type="InterPro" id="IPR001387">
    <property type="entry name" value="Cro/C1-type_HTH"/>
</dbReference>
<dbReference type="RefSeq" id="WP_010264278.1">
    <property type="nucleotide sequence ID" value="NZ_JAVRET010000024.1"/>
</dbReference>
<dbReference type="Gene3D" id="1.10.260.40">
    <property type="entry name" value="lambda repressor-like DNA-binding domains"/>
    <property type="match status" value="1"/>
</dbReference>
<organism evidence="2 3">
    <name type="scientific">Streptomyces evansiae</name>
    <dbReference type="NCBI Taxonomy" id="3075535"/>
    <lineage>
        <taxon>Bacteria</taxon>
        <taxon>Bacillati</taxon>
        <taxon>Actinomycetota</taxon>
        <taxon>Actinomycetes</taxon>
        <taxon>Kitasatosporales</taxon>
        <taxon>Streptomycetaceae</taxon>
        <taxon>Streptomyces</taxon>
    </lineage>
</organism>
<dbReference type="PROSITE" id="PS50943">
    <property type="entry name" value="HTH_CROC1"/>
    <property type="match status" value="1"/>
</dbReference>
<dbReference type="Proteomes" id="UP001183610">
    <property type="component" value="Unassembled WGS sequence"/>
</dbReference>
<sequence length="124" mass="13468">MENQGENPEGSAESFAQILQRLKGHYDITSDSEISRRTGIPVSTVNAWTNGNRIPGRKSIEKLSAVFPAFTVEELSAAAGRRAPGPLGPDREARLIGLIRDLTADQQDVVEIQLKALGDANRRS</sequence>
<dbReference type="EMBL" id="JAVRET010000024">
    <property type="protein sequence ID" value="MDT0409894.1"/>
    <property type="molecule type" value="Genomic_DNA"/>
</dbReference>
<feature type="domain" description="HTH cro/C1-type" evidence="1">
    <location>
        <begin position="32"/>
        <end position="75"/>
    </location>
</feature>
<dbReference type="Pfam" id="PF01381">
    <property type="entry name" value="HTH_3"/>
    <property type="match status" value="1"/>
</dbReference>